<comment type="caution">
    <text evidence="1">The sequence shown here is derived from an EMBL/GenBank/DDBJ whole genome shotgun (WGS) entry which is preliminary data.</text>
</comment>
<name>A0AAD5DC17_AMBAR</name>
<dbReference type="AlphaFoldDB" id="A0AAD5DC17"/>
<reference evidence="1" key="1">
    <citation type="submission" date="2022-06" db="EMBL/GenBank/DDBJ databases">
        <title>Uncovering the hologenomic basis of an extraordinary plant invasion.</title>
        <authorList>
            <person name="Bieker V.C."/>
            <person name="Martin M.D."/>
            <person name="Gilbert T."/>
            <person name="Hodgins K."/>
            <person name="Battlay P."/>
            <person name="Petersen B."/>
            <person name="Wilson J."/>
        </authorList>
    </citation>
    <scope>NUCLEOTIDE SEQUENCE</scope>
    <source>
        <strain evidence="1">AA19_3_7</strain>
        <tissue evidence="1">Leaf</tissue>
    </source>
</reference>
<organism evidence="1 2">
    <name type="scientific">Ambrosia artemisiifolia</name>
    <name type="common">Common ragweed</name>
    <dbReference type="NCBI Taxonomy" id="4212"/>
    <lineage>
        <taxon>Eukaryota</taxon>
        <taxon>Viridiplantae</taxon>
        <taxon>Streptophyta</taxon>
        <taxon>Embryophyta</taxon>
        <taxon>Tracheophyta</taxon>
        <taxon>Spermatophyta</taxon>
        <taxon>Magnoliopsida</taxon>
        <taxon>eudicotyledons</taxon>
        <taxon>Gunneridae</taxon>
        <taxon>Pentapetalae</taxon>
        <taxon>asterids</taxon>
        <taxon>campanulids</taxon>
        <taxon>Asterales</taxon>
        <taxon>Asteraceae</taxon>
        <taxon>Asteroideae</taxon>
        <taxon>Heliantheae alliance</taxon>
        <taxon>Heliantheae</taxon>
        <taxon>Ambrosia</taxon>
    </lineage>
</organism>
<accession>A0AAD5DC17</accession>
<evidence type="ECO:0000313" key="2">
    <source>
        <dbReference type="Proteomes" id="UP001206925"/>
    </source>
</evidence>
<protein>
    <submittedName>
        <fullName evidence="1">Uncharacterized protein</fullName>
    </submittedName>
</protein>
<sequence length="222" mass="24789">MQQPDQSQVLGRCLRRAQHRRTRKYTGDLELLLDHINIYYNDSLRYNVASSWIWILVPWTTSDLVPTARSSTLKTLCLDRVVLGITTAKDVNVFSLYLSLSLAIQGGHFKFETSLHFLLSQSKTLILFTPFTSSVRRGTKSSGIMLQQDGRGLRNHVDHSDGKLLNMSKQASLTRSARANFPSKPLPLAQAATGYQFAAQPAKPVTKLALKPLTPVSSYAQK</sequence>
<gene>
    <name evidence="1" type="ORF">M8C21_011835</name>
</gene>
<proteinExistence type="predicted"/>
<evidence type="ECO:0000313" key="1">
    <source>
        <dbReference type="EMBL" id="KAI7756694.1"/>
    </source>
</evidence>
<keyword evidence="2" id="KW-1185">Reference proteome</keyword>
<dbReference type="Proteomes" id="UP001206925">
    <property type="component" value="Unassembled WGS sequence"/>
</dbReference>
<dbReference type="EMBL" id="JAMZMK010000300">
    <property type="protein sequence ID" value="KAI7756694.1"/>
    <property type="molecule type" value="Genomic_DNA"/>
</dbReference>